<comment type="caution">
    <text evidence="2">The sequence shown here is derived from an EMBL/GenBank/DDBJ whole genome shotgun (WGS) entry which is preliminary data.</text>
</comment>
<accession>A0A846MYL9</accession>
<evidence type="ECO:0000313" key="3">
    <source>
        <dbReference type="Proteomes" id="UP000570514"/>
    </source>
</evidence>
<dbReference type="Gene3D" id="3.90.1720.10">
    <property type="entry name" value="endopeptidase domain like (from Nostoc punctiforme)"/>
    <property type="match status" value="1"/>
</dbReference>
<proteinExistence type="predicted"/>
<dbReference type="InterPro" id="IPR007921">
    <property type="entry name" value="CHAP_dom"/>
</dbReference>
<dbReference type="Proteomes" id="UP000570514">
    <property type="component" value="Unassembled WGS sequence"/>
</dbReference>
<dbReference type="PROSITE" id="PS50911">
    <property type="entry name" value="CHAP"/>
    <property type="match status" value="1"/>
</dbReference>
<name>A0A846MYL9_9PROT</name>
<dbReference type="RefSeq" id="WP_167082698.1">
    <property type="nucleotide sequence ID" value="NZ_BAAADC010000001.1"/>
</dbReference>
<sequence length="173" mass="18674">MARPVLTALTEDATPAQPGVVLSDPTVSIISDEKVAEAPAVVRPGRRIFCVEFARLASGIALFGDARTWWDQARSAYAQLTDPLPGAVMVFAGRKTMRSGHVAVVKKVVSPREVLIDHANWGRDGSIYLNAPVVDVSANNDWSLVKVWNVKANKMGTTAYSLKGFIAQRLASN</sequence>
<feature type="domain" description="Peptidase C51" evidence="1">
    <location>
        <begin position="25"/>
        <end position="146"/>
    </location>
</feature>
<dbReference type="SUPFAM" id="SSF54001">
    <property type="entry name" value="Cysteine proteinases"/>
    <property type="match status" value="1"/>
</dbReference>
<keyword evidence="3" id="KW-1185">Reference proteome</keyword>
<dbReference type="InterPro" id="IPR038765">
    <property type="entry name" value="Papain-like_cys_pep_sf"/>
</dbReference>
<reference evidence="2 3" key="1">
    <citation type="submission" date="2020-03" db="EMBL/GenBank/DDBJ databases">
        <title>Genomic Encyclopedia of Type Strains, Phase IV (KMG-IV): sequencing the most valuable type-strain genomes for metagenomic binning, comparative biology and taxonomic classification.</title>
        <authorList>
            <person name="Goeker M."/>
        </authorList>
    </citation>
    <scope>NUCLEOTIDE SEQUENCE [LARGE SCALE GENOMIC DNA]</scope>
    <source>
        <strain evidence="2 3">DSM 19867</strain>
    </source>
</reference>
<protein>
    <recommendedName>
        <fullName evidence="1">Peptidase C51 domain-containing protein</fullName>
    </recommendedName>
</protein>
<organism evidence="2 3">
    <name type="scientific">Rhizomicrobium palustre</name>
    <dbReference type="NCBI Taxonomy" id="189966"/>
    <lineage>
        <taxon>Bacteria</taxon>
        <taxon>Pseudomonadati</taxon>
        <taxon>Pseudomonadota</taxon>
        <taxon>Alphaproteobacteria</taxon>
        <taxon>Micropepsales</taxon>
        <taxon>Micropepsaceae</taxon>
        <taxon>Rhizomicrobium</taxon>
    </lineage>
</organism>
<dbReference type="AlphaFoldDB" id="A0A846MYL9"/>
<evidence type="ECO:0000259" key="1">
    <source>
        <dbReference type="PROSITE" id="PS50911"/>
    </source>
</evidence>
<gene>
    <name evidence="2" type="ORF">FHS83_001844</name>
</gene>
<dbReference type="EMBL" id="JAASRM010000001">
    <property type="protein sequence ID" value="NIK88526.1"/>
    <property type="molecule type" value="Genomic_DNA"/>
</dbReference>
<dbReference type="Pfam" id="PF05257">
    <property type="entry name" value="CHAP"/>
    <property type="match status" value="1"/>
</dbReference>
<evidence type="ECO:0000313" key="2">
    <source>
        <dbReference type="EMBL" id="NIK88526.1"/>
    </source>
</evidence>